<keyword evidence="2 5" id="KW-0808">Transferase</keyword>
<keyword evidence="5" id="KW-0413">Isomerase</keyword>
<accession>A0A412IVR9</accession>
<dbReference type="InterPro" id="IPR036100">
    <property type="entry name" value="QueA_sf"/>
</dbReference>
<dbReference type="Gene3D" id="3.40.1780.10">
    <property type="entry name" value="QueA-like"/>
    <property type="match status" value="1"/>
</dbReference>
<dbReference type="EC" id="2.4.99.17" evidence="5"/>
<dbReference type="AlphaFoldDB" id="A0A412IVR9"/>
<dbReference type="RefSeq" id="WP_117992579.1">
    <property type="nucleotide sequence ID" value="NZ_QRVM01000079.1"/>
</dbReference>
<sequence>MKVSELDFFLPSELLAREPRETRGESRSDSKLMVMNRKTQTIEHKKFNDVIDYLEKGDVLVLNNSKVINANLIGWLGYKERKIKIDLAGILDNGNWQIYIDDNEINPGDTCEFGDGMLTGTFEKMEENHVWQIKFDQDNVIELANKIGRPIMSPYVKKQYDLSYYQNVYASKEGSAELPSAGRHFTKELLEKIKQKGVRVVYVTLHTGLSSMMVTEDTFEEHHMHKEYIEITSAVANTINEAKKNGHSVVCVGTTVVRTLETVADEQGNLKPFTGYSTLYIYPGYCFKIVDKFITNFHGPNTSRIAMAAAFTGKDLLLKGYAEAIQRKYLFYEFGDTTLTI</sequence>
<dbReference type="NCBIfam" id="TIGR00113">
    <property type="entry name" value="queA"/>
    <property type="match status" value="1"/>
</dbReference>
<proteinExistence type="predicted"/>
<dbReference type="PANTHER" id="PTHR30307">
    <property type="entry name" value="S-ADENOSYLMETHIONINE:TRNA RIBOSYLTRANSFERASE-ISOMERASE"/>
    <property type="match status" value="1"/>
</dbReference>
<dbReference type="EMBL" id="QRVM01000079">
    <property type="protein sequence ID" value="RGS44207.1"/>
    <property type="molecule type" value="Genomic_DNA"/>
</dbReference>
<dbReference type="GO" id="GO:0008616">
    <property type="term" value="P:tRNA queuosine(34) biosynthetic process"/>
    <property type="evidence" value="ECO:0007669"/>
    <property type="project" value="UniProtKB-KW"/>
</dbReference>
<dbReference type="InterPro" id="IPR003699">
    <property type="entry name" value="QueA"/>
</dbReference>
<keyword evidence="1" id="KW-0963">Cytoplasm</keyword>
<dbReference type="SUPFAM" id="SSF111337">
    <property type="entry name" value="QueA-like"/>
    <property type="match status" value="1"/>
</dbReference>
<dbReference type="InterPro" id="IPR042118">
    <property type="entry name" value="QueA_dom1"/>
</dbReference>
<dbReference type="PANTHER" id="PTHR30307:SF0">
    <property type="entry name" value="S-ADENOSYLMETHIONINE:TRNA RIBOSYLTRANSFERASE-ISOMERASE"/>
    <property type="match status" value="1"/>
</dbReference>
<dbReference type="InterPro" id="IPR042119">
    <property type="entry name" value="QueA_dom2"/>
</dbReference>
<evidence type="ECO:0000256" key="2">
    <source>
        <dbReference type="ARBA" id="ARBA00022679"/>
    </source>
</evidence>
<name>A0A412IVR9_9FIRM</name>
<keyword evidence="4" id="KW-0671">Queuosine biosynthesis</keyword>
<dbReference type="Pfam" id="PF02547">
    <property type="entry name" value="Queuosine_synth"/>
    <property type="match status" value="1"/>
</dbReference>
<evidence type="ECO:0000256" key="3">
    <source>
        <dbReference type="ARBA" id="ARBA00022691"/>
    </source>
</evidence>
<dbReference type="Proteomes" id="UP000285274">
    <property type="component" value="Unassembled WGS sequence"/>
</dbReference>
<gene>
    <name evidence="5" type="primary">queA</name>
    <name evidence="5" type="ORF">DWX92_11335</name>
</gene>
<dbReference type="Gene3D" id="2.40.10.240">
    <property type="entry name" value="QueA-like"/>
    <property type="match status" value="1"/>
</dbReference>
<comment type="caution">
    <text evidence="5">The sequence shown here is derived from an EMBL/GenBank/DDBJ whole genome shotgun (WGS) entry which is preliminary data.</text>
</comment>
<keyword evidence="5" id="KW-0328">Glycosyltransferase</keyword>
<reference evidence="5 6" key="1">
    <citation type="submission" date="2018-08" db="EMBL/GenBank/DDBJ databases">
        <title>A genome reference for cultivated species of the human gut microbiota.</title>
        <authorList>
            <person name="Zou Y."/>
            <person name="Xue W."/>
            <person name="Luo G."/>
        </authorList>
    </citation>
    <scope>NUCLEOTIDE SEQUENCE [LARGE SCALE GENOMIC DNA]</scope>
    <source>
        <strain evidence="5 6">AF22-10AC</strain>
    </source>
</reference>
<evidence type="ECO:0000313" key="6">
    <source>
        <dbReference type="Proteomes" id="UP000285274"/>
    </source>
</evidence>
<evidence type="ECO:0000256" key="4">
    <source>
        <dbReference type="ARBA" id="ARBA00022785"/>
    </source>
</evidence>
<evidence type="ECO:0000313" key="5">
    <source>
        <dbReference type="EMBL" id="RGS44207.1"/>
    </source>
</evidence>
<dbReference type="GO" id="GO:0051075">
    <property type="term" value="F:S-adenosylmethionine:tRNA ribosyltransferase-isomerase activity"/>
    <property type="evidence" value="ECO:0007669"/>
    <property type="project" value="UniProtKB-EC"/>
</dbReference>
<protein>
    <submittedName>
        <fullName evidence="5">tRNA preQ1(34) S-adenosylmethionine ribosyltransferase-isomerase QueA</fullName>
        <ecNumber evidence="5">2.4.99.17</ecNumber>
    </submittedName>
</protein>
<evidence type="ECO:0000256" key="1">
    <source>
        <dbReference type="ARBA" id="ARBA00022490"/>
    </source>
</evidence>
<keyword evidence="3" id="KW-0949">S-adenosyl-L-methionine</keyword>
<organism evidence="5 6">
    <name type="scientific">Holdemanella biformis</name>
    <dbReference type="NCBI Taxonomy" id="1735"/>
    <lineage>
        <taxon>Bacteria</taxon>
        <taxon>Bacillati</taxon>
        <taxon>Bacillota</taxon>
        <taxon>Erysipelotrichia</taxon>
        <taxon>Erysipelotrichales</taxon>
        <taxon>Erysipelotrichaceae</taxon>
        <taxon>Holdemanella</taxon>
    </lineage>
</organism>